<organism evidence="1 2">
    <name type="scientific">Rhizobium mesosinicum</name>
    <dbReference type="NCBI Taxonomy" id="335017"/>
    <lineage>
        <taxon>Bacteria</taxon>
        <taxon>Pseudomonadati</taxon>
        <taxon>Pseudomonadota</taxon>
        <taxon>Alphaproteobacteria</taxon>
        <taxon>Hyphomicrobiales</taxon>
        <taxon>Rhizobiaceae</taxon>
        <taxon>Rhizobium/Agrobacterium group</taxon>
        <taxon>Rhizobium</taxon>
    </lineage>
</organism>
<sequence length="99" mass="11057">MQTLSRALADMTLQERTNMVDVVVEALEAFAEEAENDGDERFARDSKAIACTIRGCGNDLSKCELETAELLLEFGIQFMYAYTCREQELDSEGSAALRH</sequence>
<dbReference type="Proteomes" id="UP000717752">
    <property type="component" value="Unassembled WGS sequence"/>
</dbReference>
<reference evidence="1 2" key="1">
    <citation type="journal article" date="2021" name="MBio">
        <title>Poor Competitiveness of Bradyrhizobium in Pigeon Pea Root Colonization in Indian Soils.</title>
        <authorList>
            <person name="Chalasani D."/>
            <person name="Basu A."/>
            <person name="Pullabhotla S.V.S.R.N."/>
            <person name="Jorrin B."/>
            <person name="Neal A.L."/>
            <person name="Poole P.S."/>
            <person name="Podile A.R."/>
            <person name="Tkacz A."/>
        </authorList>
    </citation>
    <scope>NUCLEOTIDE SEQUENCE [LARGE SCALE GENOMIC DNA]</scope>
    <source>
        <strain evidence="1 2">HU56</strain>
    </source>
</reference>
<evidence type="ECO:0000313" key="2">
    <source>
        <dbReference type="Proteomes" id="UP000717752"/>
    </source>
</evidence>
<dbReference type="EMBL" id="JAEUAK010000001">
    <property type="protein sequence ID" value="MBW9050949.1"/>
    <property type="molecule type" value="Genomic_DNA"/>
</dbReference>
<name>A0ABS7GNY8_9HYPH</name>
<gene>
    <name evidence="1" type="ORF">JNB85_00830</name>
</gene>
<proteinExistence type="predicted"/>
<comment type="caution">
    <text evidence="1">The sequence shown here is derived from an EMBL/GenBank/DDBJ whole genome shotgun (WGS) entry which is preliminary data.</text>
</comment>
<accession>A0ABS7GNY8</accession>
<evidence type="ECO:0000313" key="1">
    <source>
        <dbReference type="EMBL" id="MBW9050949.1"/>
    </source>
</evidence>
<dbReference type="RefSeq" id="WP_220332499.1">
    <property type="nucleotide sequence ID" value="NZ_JAEUAK010000001.1"/>
</dbReference>
<protein>
    <submittedName>
        <fullName evidence="1">Uncharacterized protein</fullName>
    </submittedName>
</protein>
<keyword evidence="2" id="KW-1185">Reference proteome</keyword>